<sequence>MLAESRELIEKYHQYFKRLPRYQYWLVIVDNHFNDRYYFFIYSRKLKTQLVRSHELLALAHDQQKYQQVLADLKSISHLSIEYRDTSHLVEPSPEITTDKIHGHNYRTAPRP</sequence>
<dbReference type="GeneID" id="301048228"/>
<name>S4NKA0_9LACO</name>
<keyword evidence="2" id="KW-1185">Reference proteome</keyword>
<dbReference type="EMBL" id="BASH01000012">
    <property type="protein sequence ID" value="GAD17717.1"/>
    <property type="molecule type" value="Genomic_DNA"/>
</dbReference>
<dbReference type="eggNOG" id="ENOG5030A27">
    <property type="taxonomic scope" value="Bacteria"/>
</dbReference>
<dbReference type="RefSeq" id="WP_020282138.1">
    <property type="nucleotide sequence ID" value="NZ_AZED01000014.1"/>
</dbReference>
<dbReference type="STRING" id="1423780.FD05_GL000991"/>
<accession>S4NKA0</accession>
<protein>
    <submittedName>
        <fullName evidence="1">Uncharacterized protein</fullName>
    </submittedName>
</protein>
<evidence type="ECO:0000313" key="1">
    <source>
        <dbReference type="EMBL" id="GAD17717.1"/>
    </source>
</evidence>
<reference evidence="2" key="1">
    <citation type="journal article" date="2013" name="Genome Announc.">
        <title>Draft Genome Sequence of D-Branched-Chain Amino Acid Producer Lactobacillus otakiensis JCM 15040T, Isolated from a Traditional Japanese Pickle.</title>
        <authorList>
            <person name="Doi K."/>
            <person name="Mori K."/>
            <person name="Mutaguchi Y."/>
            <person name="Tashiro K."/>
            <person name="Fujino Y."/>
            <person name="Ohmori T."/>
            <person name="Kuhara S."/>
            <person name="Ohshima T."/>
        </authorList>
    </citation>
    <scope>NUCLEOTIDE SEQUENCE [LARGE SCALE GENOMIC DNA]</scope>
    <source>
        <strain evidence="2">JCM 15040</strain>
    </source>
</reference>
<proteinExistence type="predicted"/>
<dbReference type="AlphaFoldDB" id="S4NKA0"/>
<dbReference type="OrthoDB" id="2248172at2"/>
<gene>
    <name evidence="1" type="ORF">LOT_2255</name>
</gene>
<dbReference type="PATRIC" id="fig|1423780.4.peg.997"/>
<evidence type="ECO:0000313" key="2">
    <source>
        <dbReference type="Proteomes" id="UP000016361"/>
    </source>
</evidence>
<comment type="caution">
    <text evidence="1">The sequence shown here is derived from an EMBL/GenBank/DDBJ whole genome shotgun (WGS) entry which is preliminary data.</text>
</comment>
<dbReference type="Proteomes" id="UP000016361">
    <property type="component" value="Unassembled WGS sequence"/>
</dbReference>
<organism evidence="1 2">
    <name type="scientific">Lentilactobacillus otakiensis DSM 19908 = JCM 15040</name>
    <dbReference type="NCBI Taxonomy" id="1423780"/>
    <lineage>
        <taxon>Bacteria</taxon>
        <taxon>Bacillati</taxon>
        <taxon>Bacillota</taxon>
        <taxon>Bacilli</taxon>
        <taxon>Lactobacillales</taxon>
        <taxon>Lactobacillaceae</taxon>
        <taxon>Lentilactobacillus</taxon>
    </lineage>
</organism>